<dbReference type="RefSeq" id="WP_144987065.1">
    <property type="nucleotide sequence ID" value="NZ_CP037920.1"/>
</dbReference>
<dbReference type="AlphaFoldDB" id="A0A517VZI9"/>
<proteinExistence type="inferred from homology"/>
<evidence type="ECO:0000259" key="2">
    <source>
        <dbReference type="Pfam" id="PF03795"/>
    </source>
</evidence>
<reference evidence="3 4" key="1">
    <citation type="submission" date="2019-03" db="EMBL/GenBank/DDBJ databases">
        <title>Deep-cultivation of Planctomycetes and their phenomic and genomic characterization uncovers novel biology.</title>
        <authorList>
            <person name="Wiegand S."/>
            <person name="Jogler M."/>
            <person name="Boedeker C."/>
            <person name="Pinto D."/>
            <person name="Vollmers J."/>
            <person name="Rivas-Marin E."/>
            <person name="Kohn T."/>
            <person name="Peeters S.H."/>
            <person name="Heuer A."/>
            <person name="Rast P."/>
            <person name="Oberbeckmann S."/>
            <person name="Bunk B."/>
            <person name="Jeske O."/>
            <person name="Meyerdierks A."/>
            <person name="Storesund J.E."/>
            <person name="Kallscheuer N."/>
            <person name="Luecker S."/>
            <person name="Lage O.M."/>
            <person name="Pohl T."/>
            <person name="Merkel B.J."/>
            <person name="Hornburger P."/>
            <person name="Mueller R.-W."/>
            <person name="Bruemmer F."/>
            <person name="Labrenz M."/>
            <person name="Spormann A.M."/>
            <person name="Op den Camp H."/>
            <person name="Overmann J."/>
            <person name="Amann R."/>
            <person name="Jetten M.S.M."/>
            <person name="Mascher T."/>
            <person name="Medema M.H."/>
            <person name="Devos D.P."/>
            <person name="Kaster A.-K."/>
            <person name="Ovreas L."/>
            <person name="Rohde M."/>
            <person name="Galperin M.Y."/>
            <person name="Jogler C."/>
        </authorList>
    </citation>
    <scope>NUCLEOTIDE SEQUENCE [LARGE SCALE GENOMIC DNA]</scope>
    <source>
        <strain evidence="3 4">V144</strain>
    </source>
</reference>
<dbReference type="SUPFAM" id="SSF54909">
    <property type="entry name" value="Dimeric alpha+beta barrel"/>
    <property type="match status" value="1"/>
</dbReference>
<dbReference type="Pfam" id="PF03795">
    <property type="entry name" value="YCII"/>
    <property type="match status" value="1"/>
</dbReference>
<protein>
    <submittedName>
        <fullName evidence="3">YCII-related domain protein</fullName>
    </submittedName>
</protein>
<gene>
    <name evidence="3" type="ORF">V144x_39100</name>
</gene>
<comment type="similarity">
    <text evidence="1">Belongs to the YciI family.</text>
</comment>
<dbReference type="Proteomes" id="UP000318704">
    <property type="component" value="Chromosome"/>
</dbReference>
<name>A0A517VZI9_9PLAN</name>
<dbReference type="KEGG" id="gaw:V144x_39100"/>
<dbReference type="InterPro" id="IPR011008">
    <property type="entry name" value="Dimeric_a/b-barrel"/>
</dbReference>
<evidence type="ECO:0000313" key="4">
    <source>
        <dbReference type="Proteomes" id="UP000318704"/>
    </source>
</evidence>
<dbReference type="EMBL" id="CP037920">
    <property type="protein sequence ID" value="QDT98423.1"/>
    <property type="molecule type" value="Genomic_DNA"/>
</dbReference>
<dbReference type="Gene3D" id="3.30.70.1060">
    <property type="entry name" value="Dimeric alpha+beta barrel"/>
    <property type="match status" value="1"/>
</dbReference>
<feature type="domain" description="YCII-related" evidence="2">
    <location>
        <begin position="17"/>
        <end position="111"/>
    </location>
</feature>
<evidence type="ECO:0000313" key="3">
    <source>
        <dbReference type="EMBL" id="QDT98423.1"/>
    </source>
</evidence>
<evidence type="ECO:0000256" key="1">
    <source>
        <dbReference type="ARBA" id="ARBA00007689"/>
    </source>
</evidence>
<dbReference type="PANTHER" id="PTHR35174">
    <property type="entry name" value="BLL7171 PROTEIN-RELATED"/>
    <property type="match status" value="1"/>
</dbReference>
<dbReference type="InterPro" id="IPR005545">
    <property type="entry name" value="YCII"/>
</dbReference>
<sequence length="115" mass="12397">MAKFMFLQRGNCDNPPKMTPEQMEAQMKSCMEWMQSGKDEGWLLDPGAPLNGSSAVVESDMTVLDGPFAESKELVGGYTIVEAPDLAAACELAKRTIKMAGAGKIEVREIANVGQ</sequence>
<organism evidence="3 4">
    <name type="scientific">Gimesia aquarii</name>
    <dbReference type="NCBI Taxonomy" id="2527964"/>
    <lineage>
        <taxon>Bacteria</taxon>
        <taxon>Pseudomonadati</taxon>
        <taxon>Planctomycetota</taxon>
        <taxon>Planctomycetia</taxon>
        <taxon>Planctomycetales</taxon>
        <taxon>Planctomycetaceae</taxon>
        <taxon>Gimesia</taxon>
    </lineage>
</organism>
<accession>A0A517VZI9</accession>
<dbReference type="PANTHER" id="PTHR35174:SF1">
    <property type="entry name" value="BLL0086 PROTEIN"/>
    <property type="match status" value="1"/>
</dbReference>